<dbReference type="EMBL" id="PXYW01000008">
    <property type="protein sequence ID" value="PSR34460.1"/>
    <property type="molecule type" value="Genomic_DNA"/>
</dbReference>
<evidence type="ECO:0000313" key="1">
    <source>
        <dbReference type="EMBL" id="PSR34460.1"/>
    </source>
</evidence>
<dbReference type="Proteomes" id="UP000242972">
    <property type="component" value="Unassembled WGS sequence"/>
</dbReference>
<reference evidence="1 2" key="1">
    <citation type="journal article" date="2014" name="BMC Genomics">
        <title>Comparison of environmental and isolate Sulfobacillus genomes reveals diverse carbon, sulfur, nitrogen, and hydrogen metabolisms.</title>
        <authorList>
            <person name="Justice N.B."/>
            <person name="Norman A."/>
            <person name="Brown C.T."/>
            <person name="Singh A."/>
            <person name="Thomas B.C."/>
            <person name="Banfield J.F."/>
        </authorList>
    </citation>
    <scope>NUCLEOTIDE SEQUENCE [LARGE SCALE GENOMIC DNA]</scope>
    <source>
        <strain evidence="1">AMDSBA4</strain>
    </source>
</reference>
<protein>
    <submittedName>
        <fullName evidence="1">Uncharacterized protein</fullName>
    </submittedName>
</protein>
<comment type="caution">
    <text evidence="1">The sequence shown here is derived from an EMBL/GenBank/DDBJ whole genome shotgun (WGS) entry which is preliminary data.</text>
</comment>
<dbReference type="AlphaFoldDB" id="A0A2T2XJ28"/>
<sequence>MDPELKAYFDGIFRNLSQQIAQSRQENHETRHDLTQQIAESREHAERLNQETRHDLIDHMDRRINETHVLIEDVRHEVQLLAEGIITIHDQLGRILADHEERITRLERRGIL</sequence>
<organism evidence="1 2">
    <name type="scientific">Sulfobacillus benefaciens</name>
    <dbReference type="NCBI Taxonomy" id="453960"/>
    <lineage>
        <taxon>Bacteria</taxon>
        <taxon>Bacillati</taxon>
        <taxon>Bacillota</taxon>
        <taxon>Clostridia</taxon>
        <taxon>Eubacteriales</taxon>
        <taxon>Clostridiales Family XVII. Incertae Sedis</taxon>
        <taxon>Sulfobacillus</taxon>
    </lineage>
</organism>
<evidence type="ECO:0000313" key="2">
    <source>
        <dbReference type="Proteomes" id="UP000242972"/>
    </source>
</evidence>
<name>A0A2T2XJ28_9FIRM</name>
<proteinExistence type="predicted"/>
<gene>
    <name evidence="1" type="ORF">C7B46_04810</name>
</gene>
<accession>A0A2T2XJ28</accession>